<keyword evidence="2" id="KW-1185">Reference proteome</keyword>
<protein>
    <submittedName>
        <fullName evidence="1">DedA family protein</fullName>
    </submittedName>
</protein>
<accession>A0ACC5VWT7</accession>
<organism evidence="1 2">
    <name type="scientific">Vreelandella aquamarina</name>
    <dbReference type="NCBI Taxonomy" id="77097"/>
    <lineage>
        <taxon>Bacteria</taxon>
        <taxon>Pseudomonadati</taxon>
        <taxon>Pseudomonadota</taxon>
        <taxon>Gammaproteobacteria</taxon>
        <taxon>Oceanospirillales</taxon>
        <taxon>Halomonadaceae</taxon>
        <taxon>Vreelandella</taxon>
    </lineage>
</organism>
<proteinExistence type="predicted"/>
<name>A0ACC5VWT7_9GAMM</name>
<evidence type="ECO:0000313" key="2">
    <source>
        <dbReference type="Proteomes" id="UP001319846"/>
    </source>
</evidence>
<evidence type="ECO:0000313" key="1">
    <source>
        <dbReference type="EMBL" id="MBZ5488354.1"/>
    </source>
</evidence>
<sequence length="200" mass="21990">MAIAPTRMKAWLERINGSRHMLWLLGVLSFLETIILPIPLELMMIPLMASNRPRIWHMAAATTAGCLVASLVGYGVGMLLFQTVGTWLVDVMGLQESFRSFQTFFNQYGFASIMAIGLLPIPFQIAMMTAGISGYPILLFALATLIARGLRYFGLAWLVYRFGPGVLVLWKRHAMITSLVGGVAVLLLALGLQFLSGLIL</sequence>
<dbReference type="Proteomes" id="UP001319846">
    <property type="component" value="Unassembled WGS sequence"/>
</dbReference>
<dbReference type="EMBL" id="JABYQT010000007">
    <property type="protein sequence ID" value="MBZ5488354.1"/>
    <property type="molecule type" value="Genomic_DNA"/>
</dbReference>
<comment type="caution">
    <text evidence="1">The sequence shown here is derived from an EMBL/GenBank/DDBJ whole genome shotgun (WGS) entry which is preliminary data.</text>
</comment>
<reference evidence="1" key="1">
    <citation type="submission" date="2020-06" db="EMBL/GenBank/DDBJ databases">
        <title>Whole Genome Sequence of Halomonas aquamarina MB598.</title>
        <authorList>
            <person name="Pervaiz M."/>
            <person name="Fariq A."/>
            <person name="Yasmin A."/>
            <person name="Welch M."/>
        </authorList>
    </citation>
    <scope>NUCLEOTIDE SEQUENCE</scope>
    <source>
        <strain evidence="1">MB598</strain>
    </source>
</reference>
<gene>
    <name evidence="1" type="ORF">HW452_12550</name>
</gene>